<keyword evidence="4 9" id="KW-0812">Transmembrane</keyword>
<dbReference type="PROSITE" id="PS00407">
    <property type="entry name" value="CONNEXINS_1"/>
    <property type="match status" value="1"/>
</dbReference>
<evidence type="ECO:0000313" key="15">
    <source>
        <dbReference type="RefSeq" id="XP_029023393.1"/>
    </source>
</evidence>
<evidence type="ECO:0000313" key="17">
    <source>
        <dbReference type="RefSeq" id="XP_055368627.1"/>
    </source>
</evidence>
<evidence type="ECO:0000259" key="12">
    <source>
        <dbReference type="SMART" id="SM00037"/>
    </source>
</evidence>
<comment type="subcellular location">
    <subcellularLocation>
        <location evidence="1">Cell junction</location>
        <location evidence="1">Gap junction</location>
    </subcellularLocation>
    <subcellularLocation>
        <location evidence="2 9">Cell membrane</location>
        <topology evidence="2 9">Multi-pass membrane protein</topology>
    </subcellularLocation>
</comment>
<keyword evidence="5 9" id="KW-0303">Gap junction</keyword>
<evidence type="ECO:0000256" key="1">
    <source>
        <dbReference type="ARBA" id="ARBA00004610"/>
    </source>
</evidence>
<dbReference type="PANTHER" id="PTHR11984">
    <property type="entry name" value="CONNEXIN"/>
    <property type="match status" value="1"/>
</dbReference>
<evidence type="ECO:0000256" key="9">
    <source>
        <dbReference type="RuleBase" id="RU000630"/>
    </source>
</evidence>
<dbReference type="GO" id="GO:0043473">
    <property type="term" value="P:pigmentation"/>
    <property type="evidence" value="ECO:0007669"/>
    <property type="project" value="Ensembl"/>
</dbReference>
<name>A0A6P7P135_BETSP</name>
<evidence type="ECO:0000256" key="10">
    <source>
        <dbReference type="SAM" id="MobiDB-lite"/>
    </source>
</evidence>
<dbReference type="RefSeq" id="XP_055368627.1">
    <property type="nucleotide sequence ID" value="XM_055512652.1"/>
</dbReference>
<feature type="transmembrane region" description="Helical" evidence="11">
    <location>
        <begin position="26"/>
        <end position="43"/>
    </location>
</feature>
<evidence type="ECO:0000259" key="13">
    <source>
        <dbReference type="SMART" id="SM01089"/>
    </source>
</evidence>
<dbReference type="GO" id="GO:0007267">
    <property type="term" value="P:cell-cell signaling"/>
    <property type="evidence" value="ECO:0007669"/>
    <property type="project" value="TreeGrafter"/>
</dbReference>
<evidence type="ECO:0000256" key="11">
    <source>
        <dbReference type="SAM" id="Phobius"/>
    </source>
</evidence>
<dbReference type="SMART" id="SM01089">
    <property type="entry name" value="Connexin_CCC"/>
    <property type="match status" value="1"/>
</dbReference>
<dbReference type="SMART" id="SM00037">
    <property type="entry name" value="CNX"/>
    <property type="match status" value="1"/>
</dbReference>
<protein>
    <recommendedName>
        <fullName evidence="9">Gap junction protein</fullName>
    </recommendedName>
</protein>
<evidence type="ECO:0000256" key="4">
    <source>
        <dbReference type="ARBA" id="ARBA00022692"/>
    </source>
</evidence>
<dbReference type="RefSeq" id="XP_029023395.1">
    <property type="nucleotide sequence ID" value="XM_029167562.3"/>
</dbReference>
<evidence type="ECO:0000313" key="14">
    <source>
        <dbReference type="Proteomes" id="UP000515150"/>
    </source>
</evidence>
<feature type="transmembrane region" description="Helical" evidence="11">
    <location>
        <begin position="228"/>
        <end position="253"/>
    </location>
</feature>
<keyword evidence="8 11" id="KW-0472">Membrane</keyword>
<dbReference type="GO" id="GO:0005243">
    <property type="term" value="F:gap junction channel activity"/>
    <property type="evidence" value="ECO:0007669"/>
    <property type="project" value="TreeGrafter"/>
</dbReference>
<evidence type="ECO:0000256" key="5">
    <source>
        <dbReference type="ARBA" id="ARBA00022868"/>
    </source>
</evidence>
<feature type="transmembrane region" description="Helical" evidence="11">
    <location>
        <begin position="79"/>
        <end position="100"/>
    </location>
</feature>
<feature type="compositionally biased region" description="Basic and acidic residues" evidence="10">
    <location>
        <begin position="112"/>
        <end position="161"/>
    </location>
</feature>
<evidence type="ECO:0000313" key="16">
    <source>
        <dbReference type="RefSeq" id="XP_029023395.1"/>
    </source>
</evidence>
<comment type="similarity">
    <text evidence="9">Belongs to the connexin family.</text>
</comment>
<evidence type="ECO:0000256" key="8">
    <source>
        <dbReference type="ARBA" id="ARBA00023136"/>
    </source>
</evidence>
<feature type="domain" description="Connexin cysteine-rich" evidence="13">
    <location>
        <begin position="181"/>
        <end position="248"/>
    </location>
</feature>
<dbReference type="InterPro" id="IPR000500">
    <property type="entry name" value="Connexin"/>
</dbReference>
<dbReference type="InterPro" id="IPR019570">
    <property type="entry name" value="Connexin_CCC"/>
</dbReference>
<keyword evidence="14" id="KW-1185">Reference proteome</keyword>
<dbReference type="KEGG" id="bspl:114865988"/>
<dbReference type="PRINTS" id="PR00206">
    <property type="entry name" value="CONNEXIN"/>
</dbReference>
<evidence type="ECO:0000256" key="2">
    <source>
        <dbReference type="ARBA" id="ARBA00004651"/>
    </source>
</evidence>
<keyword evidence="3" id="KW-1003">Cell membrane</keyword>
<dbReference type="PROSITE" id="PS00408">
    <property type="entry name" value="CONNEXINS_2"/>
    <property type="match status" value="1"/>
</dbReference>
<proteinExistence type="inferred from homology"/>
<reference evidence="15 16" key="1">
    <citation type="submission" date="2025-04" db="UniProtKB">
        <authorList>
            <consortium name="RefSeq"/>
        </authorList>
    </citation>
    <scope>IDENTIFICATION</scope>
</reference>
<dbReference type="PANTHER" id="PTHR11984:SF39">
    <property type="entry name" value="GAP JUNCTION PROTEIN"/>
    <property type="match status" value="1"/>
</dbReference>
<dbReference type="GeneID" id="114865988"/>
<dbReference type="Proteomes" id="UP000515150">
    <property type="component" value="Chromosome 11"/>
</dbReference>
<dbReference type="InterPro" id="IPR017990">
    <property type="entry name" value="Connexin_CS"/>
</dbReference>
<dbReference type="AlphaFoldDB" id="A0A6P7P135"/>
<gene>
    <name evidence="15 16 17" type="primary">gja4</name>
</gene>
<organism evidence="14 15">
    <name type="scientific">Betta splendens</name>
    <name type="common">Siamese fighting fish</name>
    <dbReference type="NCBI Taxonomy" id="158456"/>
    <lineage>
        <taxon>Eukaryota</taxon>
        <taxon>Metazoa</taxon>
        <taxon>Chordata</taxon>
        <taxon>Craniata</taxon>
        <taxon>Vertebrata</taxon>
        <taxon>Euteleostomi</taxon>
        <taxon>Actinopterygii</taxon>
        <taxon>Neopterygii</taxon>
        <taxon>Teleostei</taxon>
        <taxon>Neoteleostei</taxon>
        <taxon>Acanthomorphata</taxon>
        <taxon>Anabantaria</taxon>
        <taxon>Anabantiformes</taxon>
        <taxon>Anabantoidei</taxon>
        <taxon>Osphronemidae</taxon>
        <taxon>Betta</taxon>
    </lineage>
</organism>
<feature type="transmembrane region" description="Helical" evidence="11">
    <location>
        <begin position="168"/>
        <end position="193"/>
    </location>
</feature>
<evidence type="ECO:0000256" key="6">
    <source>
        <dbReference type="ARBA" id="ARBA00022949"/>
    </source>
</evidence>
<keyword evidence="6" id="KW-0965">Cell junction</keyword>
<feature type="region of interest" description="Disordered" evidence="10">
    <location>
        <begin position="358"/>
        <end position="382"/>
    </location>
</feature>
<evidence type="ECO:0000256" key="7">
    <source>
        <dbReference type="ARBA" id="ARBA00022989"/>
    </source>
</evidence>
<dbReference type="OrthoDB" id="8878488at2759"/>
<feature type="domain" description="Connexin N-terminal" evidence="12">
    <location>
        <begin position="45"/>
        <end position="78"/>
    </location>
</feature>
<dbReference type="GO" id="GO:0005922">
    <property type="term" value="C:connexin complex"/>
    <property type="evidence" value="ECO:0007669"/>
    <property type="project" value="InterPro"/>
</dbReference>
<evidence type="ECO:0000256" key="3">
    <source>
        <dbReference type="ARBA" id="ARBA00022475"/>
    </source>
</evidence>
<feature type="region of interest" description="Disordered" evidence="10">
    <location>
        <begin position="110"/>
        <end position="161"/>
    </location>
</feature>
<dbReference type="Gene3D" id="1.20.1440.80">
    <property type="entry name" value="Gap junction channel protein cysteine-rich domain"/>
    <property type="match status" value="1"/>
</dbReference>
<dbReference type="InterPro" id="IPR013092">
    <property type="entry name" value="Connexin_N"/>
</dbReference>
<dbReference type="InterPro" id="IPR038359">
    <property type="entry name" value="Connexin_N_sf"/>
</dbReference>
<dbReference type="CTD" id="2701"/>
<keyword evidence="7 11" id="KW-1133">Transmembrane helix</keyword>
<accession>A0A6P7P135</accession>
<comment type="function">
    <text evidence="9">One gap junction consists of a cluster of closely packed pairs of transmembrane channels, the connexons, through which materials of low MW diffuse from one cell to a neighboring cell.</text>
</comment>
<comment type="subunit">
    <text evidence="9">A connexon is composed of a hexamer of connexins.</text>
</comment>
<sequence>MSRADWSFLEHLLEEGQEYSTGVGRIWLTVLFLFRMLVLGTAAESAWDDEQADFVCNTKQPGCTSVCYDKAFPISHFRYFVLQVIFVSTPTIFYFGYVAVKFGKDPQGGGVTDEKQADEGGGGKKGETVPNRDKHSVTDDEKEKEGVGGKRINADKSPDSPKLKGSLLCAYAFSILLKVLLEVGFIAGLWFLYGGFFVLAKFECQRAPCPHTVDCFVSRPTEKTIFTIYTQAIAAVSVLLNLVELLHLLQLAVSRRLEKRYRLEGRARPPRARLVPGGGGGGELELRSGPSQPCAAGSRVHLPMEDGAECYPNPCESYRDLTIEVNWAPAEPGADLLPSYMNCMEAMRTSHSPRVHYKRHAHHTGKHSKSSHKGHSKLKHYV</sequence>
<dbReference type="RefSeq" id="XP_029023393.1">
    <property type="nucleotide sequence ID" value="XM_029167560.3"/>
</dbReference>
<dbReference type="Pfam" id="PF00029">
    <property type="entry name" value="Connexin"/>
    <property type="match status" value="1"/>
</dbReference>